<evidence type="ECO:0000256" key="10">
    <source>
        <dbReference type="SAM" id="Coils"/>
    </source>
</evidence>
<dbReference type="Gene3D" id="6.10.340.10">
    <property type="match status" value="1"/>
</dbReference>
<dbReference type="InterPro" id="IPR003594">
    <property type="entry name" value="HATPase_dom"/>
</dbReference>
<keyword evidence="12" id="KW-1133">Transmembrane helix</keyword>
<keyword evidence="8" id="KW-0067">ATP-binding</keyword>
<dbReference type="PROSITE" id="PS50109">
    <property type="entry name" value="HIS_KIN"/>
    <property type="match status" value="1"/>
</dbReference>
<dbReference type="AlphaFoldDB" id="A0A286G8T8"/>
<keyword evidence="5" id="KW-0808">Transferase</keyword>
<evidence type="ECO:0000256" key="7">
    <source>
        <dbReference type="ARBA" id="ARBA00022777"/>
    </source>
</evidence>
<evidence type="ECO:0000256" key="4">
    <source>
        <dbReference type="ARBA" id="ARBA00022553"/>
    </source>
</evidence>
<dbReference type="SUPFAM" id="SSF158472">
    <property type="entry name" value="HAMP domain-like"/>
    <property type="match status" value="1"/>
</dbReference>
<dbReference type="EMBL" id="OCNJ01000002">
    <property type="protein sequence ID" value="SOD91987.1"/>
    <property type="molecule type" value="Genomic_DNA"/>
</dbReference>
<dbReference type="SUPFAM" id="SSF47384">
    <property type="entry name" value="Homodimeric domain of signal transducing histidine kinase"/>
    <property type="match status" value="1"/>
</dbReference>
<dbReference type="OrthoDB" id="226486at2"/>
<feature type="transmembrane region" description="Helical" evidence="12">
    <location>
        <begin position="199"/>
        <end position="217"/>
    </location>
</feature>
<dbReference type="InterPro" id="IPR004358">
    <property type="entry name" value="Sig_transdc_His_kin-like_C"/>
</dbReference>
<feature type="coiled-coil region" evidence="10">
    <location>
        <begin position="295"/>
        <end position="325"/>
    </location>
</feature>
<dbReference type="Proteomes" id="UP000219621">
    <property type="component" value="Unassembled WGS sequence"/>
</dbReference>
<keyword evidence="16" id="KW-1185">Reference proteome</keyword>
<proteinExistence type="predicted"/>
<feature type="transmembrane region" description="Helical" evidence="12">
    <location>
        <begin position="36"/>
        <end position="54"/>
    </location>
</feature>
<dbReference type="GO" id="GO:0000155">
    <property type="term" value="F:phosphorelay sensor kinase activity"/>
    <property type="evidence" value="ECO:0007669"/>
    <property type="project" value="InterPro"/>
</dbReference>
<dbReference type="Pfam" id="PF00672">
    <property type="entry name" value="HAMP"/>
    <property type="match status" value="1"/>
</dbReference>
<keyword evidence="12" id="KW-0812">Transmembrane</keyword>
<dbReference type="RefSeq" id="WP_097277973.1">
    <property type="nucleotide sequence ID" value="NZ_OCNJ01000002.1"/>
</dbReference>
<sequence>MARFPDPAAPAAPDTAAPPPPPAAGAARAGSLGRRMTVLVALSIAVGLLLLVIAQSRTAYRDMRALSEAGTLALTERLAEEVAPLVRWRKVPGIEAFLDRLAADPQLSVAAFAATDRQGRPLVRKTVPGRAAYDLDDAFNRAQGALVRGETVNVSTSRHFVVLMPLRFGRDQIVVGYLGIAWSLEAINRQLLTGILQQVGMSVAAAGLALVVLLTLLRRTVARPVDQMAAAMAALADGNLDVEVPKVGRDDEIGRMATALAVFKDNAVERHALTEAVRAQNIQLKVEKDNAVRLARQARTAAEDLRVAKERTERAMAELKAAQDHLVQSEKMAALGQLVAGIAHEINTPLGAVKSSIGSIGSNLRSLLALLPALLRDLTPAEEELFLALVAEGTRTDRRQVTAREQRQMRKALTTRLETAAVADPRTVADALVDMGLGETDVERFLPLLLGRNGRSALDAALRLAQMTQGTGTIASAADRAAKIVFALKTFSRFDPSAEMITASLRDGLDTVLTLYHNQIKHGVELVQDYQPVPPIPCRPDELNQVWTNLVHNALQAMDHKGRLTIRLFQADGRAVVSIADTGCGIPDDIRDRIFEPFFTTKRAGEGSGLGLDIVRKIVERHGGTIEVFSQPGHGTTFTVRLPLDQTSAAASTAAPAPSQDVPA</sequence>
<evidence type="ECO:0000256" key="12">
    <source>
        <dbReference type="SAM" id="Phobius"/>
    </source>
</evidence>
<feature type="compositionally biased region" description="Low complexity" evidence="11">
    <location>
        <begin position="1"/>
        <end position="15"/>
    </location>
</feature>
<evidence type="ECO:0000256" key="9">
    <source>
        <dbReference type="ARBA" id="ARBA00023012"/>
    </source>
</evidence>
<keyword evidence="7" id="KW-0418">Kinase</keyword>
<dbReference type="InterPro" id="IPR005467">
    <property type="entry name" value="His_kinase_dom"/>
</dbReference>
<dbReference type="PRINTS" id="PR00344">
    <property type="entry name" value="BCTRLSENSOR"/>
</dbReference>
<feature type="domain" description="Histidine kinase" evidence="13">
    <location>
        <begin position="473"/>
        <end position="646"/>
    </location>
</feature>
<reference evidence="15 16" key="1">
    <citation type="submission" date="2017-09" db="EMBL/GenBank/DDBJ databases">
        <authorList>
            <person name="Ehlers B."/>
            <person name="Leendertz F.H."/>
        </authorList>
    </citation>
    <scope>NUCLEOTIDE SEQUENCE [LARGE SCALE GENOMIC DNA]</scope>
    <source>
        <strain evidence="15 16">USBA 140</strain>
    </source>
</reference>
<evidence type="ECO:0000256" key="3">
    <source>
        <dbReference type="ARBA" id="ARBA00012438"/>
    </source>
</evidence>
<evidence type="ECO:0000259" key="14">
    <source>
        <dbReference type="PROSITE" id="PS50885"/>
    </source>
</evidence>
<dbReference type="PROSITE" id="PS50885">
    <property type="entry name" value="HAMP"/>
    <property type="match status" value="1"/>
</dbReference>
<accession>A0A286G8T8</accession>
<dbReference type="EC" id="2.7.13.3" evidence="3"/>
<dbReference type="InterPro" id="IPR036097">
    <property type="entry name" value="HisK_dim/P_sf"/>
</dbReference>
<evidence type="ECO:0000259" key="13">
    <source>
        <dbReference type="PROSITE" id="PS50109"/>
    </source>
</evidence>
<dbReference type="CDD" id="cd00082">
    <property type="entry name" value="HisKA"/>
    <property type="match status" value="1"/>
</dbReference>
<dbReference type="Gene3D" id="3.30.565.10">
    <property type="entry name" value="Histidine kinase-like ATPase, C-terminal domain"/>
    <property type="match status" value="1"/>
</dbReference>
<evidence type="ECO:0000256" key="2">
    <source>
        <dbReference type="ARBA" id="ARBA00004370"/>
    </source>
</evidence>
<dbReference type="SMART" id="SM00304">
    <property type="entry name" value="HAMP"/>
    <property type="match status" value="1"/>
</dbReference>
<comment type="subcellular location">
    <subcellularLocation>
        <location evidence="2">Membrane</location>
    </subcellularLocation>
</comment>
<keyword evidence="4" id="KW-0597">Phosphoprotein</keyword>
<keyword evidence="9" id="KW-0902">Two-component regulatory system</keyword>
<evidence type="ECO:0000256" key="1">
    <source>
        <dbReference type="ARBA" id="ARBA00000085"/>
    </source>
</evidence>
<evidence type="ECO:0000313" key="16">
    <source>
        <dbReference type="Proteomes" id="UP000219621"/>
    </source>
</evidence>
<dbReference type="InterPro" id="IPR036890">
    <property type="entry name" value="HATPase_C_sf"/>
</dbReference>
<dbReference type="PANTHER" id="PTHR43065">
    <property type="entry name" value="SENSOR HISTIDINE KINASE"/>
    <property type="match status" value="1"/>
</dbReference>
<dbReference type="PANTHER" id="PTHR43065:SF10">
    <property type="entry name" value="PEROXIDE STRESS-ACTIVATED HISTIDINE KINASE MAK3"/>
    <property type="match status" value="1"/>
</dbReference>
<dbReference type="InterPro" id="IPR003660">
    <property type="entry name" value="HAMP_dom"/>
</dbReference>
<dbReference type="InterPro" id="IPR003661">
    <property type="entry name" value="HisK_dim/P_dom"/>
</dbReference>
<dbReference type="SUPFAM" id="SSF55874">
    <property type="entry name" value="ATPase domain of HSP90 chaperone/DNA topoisomerase II/histidine kinase"/>
    <property type="match status" value="1"/>
</dbReference>
<dbReference type="Pfam" id="PF02518">
    <property type="entry name" value="HATPase_c"/>
    <property type="match status" value="1"/>
</dbReference>
<evidence type="ECO:0000256" key="11">
    <source>
        <dbReference type="SAM" id="MobiDB-lite"/>
    </source>
</evidence>
<feature type="region of interest" description="Disordered" evidence="11">
    <location>
        <begin position="1"/>
        <end position="28"/>
    </location>
</feature>
<keyword evidence="6" id="KW-0547">Nucleotide-binding</keyword>
<dbReference type="SMART" id="SM00387">
    <property type="entry name" value="HATPase_c"/>
    <property type="match status" value="1"/>
</dbReference>
<evidence type="ECO:0000256" key="5">
    <source>
        <dbReference type="ARBA" id="ARBA00022679"/>
    </source>
</evidence>
<comment type="catalytic activity">
    <reaction evidence="1">
        <text>ATP + protein L-histidine = ADP + protein N-phospho-L-histidine.</text>
        <dbReference type="EC" id="2.7.13.3"/>
    </reaction>
</comment>
<dbReference type="GO" id="GO:0016020">
    <property type="term" value="C:membrane"/>
    <property type="evidence" value="ECO:0007669"/>
    <property type="project" value="UniProtKB-SubCell"/>
</dbReference>
<name>A0A286G8T8_9PROT</name>
<feature type="domain" description="HAMP" evidence="14">
    <location>
        <begin position="219"/>
        <end position="272"/>
    </location>
</feature>
<dbReference type="Gene3D" id="1.10.287.130">
    <property type="match status" value="1"/>
</dbReference>
<keyword evidence="12" id="KW-0472">Membrane</keyword>
<evidence type="ECO:0000256" key="8">
    <source>
        <dbReference type="ARBA" id="ARBA00022840"/>
    </source>
</evidence>
<gene>
    <name evidence="15" type="ORF">SAMN05421508_102208</name>
</gene>
<evidence type="ECO:0000313" key="15">
    <source>
        <dbReference type="EMBL" id="SOD91987.1"/>
    </source>
</evidence>
<protein>
    <recommendedName>
        <fullName evidence="3">histidine kinase</fullName>
        <ecNumber evidence="3">2.7.13.3</ecNumber>
    </recommendedName>
</protein>
<evidence type="ECO:0000256" key="6">
    <source>
        <dbReference type="ARBA" id="ARBA00022741"/>
    </source>
</evidence>
<dbReference type="GO" id="GO:0005524">
    <property type="term" value="F:ATP binding"/>
    <property type="evidence" value="ECO:0007669"/>
    <property type="project" value="UniProtKB-KW"/>
</dbReference>
<organism evidence="15 16">
    <name type="scientific">Caenispirillum bisanense</name>
    <dbReference type="NCBI Taxonomy" id="414052"/>
    <lineage>
        <taxon>Bacteria</taxon>
        <taxon>Pseudomonadati</taxon>
        <taxon>Pseudomonadota</taxon>
        <taxon>Alphaproteobacteria</taxon>
        <taxon>Rhodospirillales</taxon>
        <taxon>Novispirillaceae</taxon>
        <taxon>Caenispirillum</taxon>
    </lineage>
</organism>
<keyword evidence="10" id="KW-0175">Coiled coil</keyword>